<accession>A0AAE6Y6S8</accession>
<keyword evidence="1" id="KW-1133">Transmembrane helix</keyword>
<feature type="domain" description="YqeB PH" evidence="3">
    <location>
        <begin position="8"/>
        <end position="152"/>
    </location>
</feature>
<dbReference type="AlphaFoldDB" id="A0AAE6Y6S8"/>
<dbReference type="Proteomes" id="UP000502504">
    <property type="component" value="Chromosome"/>
</dbReference>
<evidence type="ECO:0000259" key="3">
    <source>
        <dbReference type="Pfam" id="PF23494"/>
    </source>
</evidence>
<protein>
    <recommendedName>
        <fullName evidence="8">DUF308 domain-containing protein</fullName>
    </recommendedName>
</protein>
<name>A0AAE6Y6S8_STRAT</name>
<dbReference type="Pfam" id="PF23494">
    <property type="entry name" value="bPH_10"/>
    <property type="match status" value="1"/>
</dbReference>
<feature type="transmembrane region" description="Helical" evidence="1">
    <location>
        <begin position="12"/>
        <end position="33"/>
    </location>
</feature>
<keyword evidence="1" id="KW-0472">Membrane</keyword>
<dbReference type="Proteomes" id="UP000190306">
    <property type="component" value="Chromosome"/>
</dbReference>
<dbReference type="EMBL" id="CP050692">
    <property type="protein sequence ID" value="QIT43284.1"/>
    <property type="molecule type" value="Genomic_DNA"/>
</dbReference>
<dbReference type="InterPro" id="IPR056411">
    <property type="entry name" value="CysS_C"/>
</dbReference>
<proteinExistence type="predicted"/>
<evidence type="ECO:0008006" key="8">
    <source>
        <dbReference type="Google" id="ProtNLM"/>
    </source>
</evidence>
<evidence type="ECO:0000313" key="5">
    <source>
        <dbReference type="EMBL" id="QIT43284.1"/>
    </source>
</evidence>
<feature type="transmembrane region" description="Helical" evidence="1">
    <location>
        <begin position="60"/>
        <end position="79"/>
    </location>
</feature>
<reference evidence="4 6" key="1">
    <citation type="submission" date="2015-07" db="EMBL/GenBank/DDBJ databases">
        <title>Draft Genome Sequence of Streptomyces antibioticus, IMRU 3720 reveals insights in the evolution of actinomycin biosynthetic gene clusters in Streptomyces.</title>
        <authorList>
            <person name="Crnovcic I."/>
            <person name="Ruckert C."/>
            <person name="Kalinowksi J."/>
            <person name="Keller U."/>
        </authorList>
    </citation>
    <scope>NUCLEOTIDE SEQUENCE [LARGE SCALE GENOMIC DNA]</scope>
    <source>
        <strain evidence="4 6">DSM 41481</strain>
    </source>
</reference>
<keyword evidence="1" id="KW-0812">Transmembrane</keyword>
<keyword evidence="6" id="KW-1185">Reference proteome</keyword>
<organism evidence="5 7">
    <name type="scientific">Streptomyces antibioticus</name>
    <dbReference type="NCBI Taxonomy" id="1890"/>
    <lineage>
        <taxon>Bacteria</taxon>
        <taxon>Bacillati</taxon>
        <taxon>Actinomycetota</taxon>
        <taxon>Actinomycetes</taxon>
        <taxon>Kitasatosporales</taxon>
        <taxon>Streptomycetaceae</taxon>
        <taxon>Streptomyces</taxon>
    </lineage>
</organism>
<evidence type="ECO:0000259" key="2">
    <source>
        <dbReference type="Pfam" id="PF23493"/>
    </source>
</evidence>
<dbReference type="RefSeq" id="WP_078632781.1">
    <property type="nucleotide sequence ID" value="NZ_CM007717.1"/>
</dbReference>
<dbReference type="Pfam" id="PF23493">
    <property type="entry name" value="CysS_C"/>
    <property type="match status" value="1"/>
</dbReference>
<evidence type="ECO:0000313" key="6">
    <source>
        <dbReference type="Proteomes" id="UP000190306"/>
    </source>
</evidence>
<feature type="domain" description="Cysteinyl-tRNA ligase anticodon binding" evidence="2">
    <location>
        <begin position="170"/>
        <end position="219"/>
    </location>
</feature>
<evidence type="ECO:0000256" key="1">
    <source>
        <dbReference type="SAM" id="Phobius"/>
    </source>
</evidence>
<evidence type="ECO:0000313" key="4">
    <source>
        <dbReference type="EMBL" id="OOQ54272.1"/>
    </source>
</evidence>
<reference evidence="5 7" key="2">
    <citation type="submission" date="2020-03" db="EMBL/GenBank/DDBJ databases">
        <title>Is there a link between lipid content and antibiotic production in Streptomyces?</title>
        <authorList>
            <person name="David M."/>
            <person name="Lejeune C."/>
            <person name="Abreu S."/>
            <person name="Thibessard A."/>
            <person name="Leblond P."/>
            <person name="Chaminade P."/>
            <person name="Virolle M.-J."/>
        </authorList>
    </citation>
    <scope>NUCLEOTIDE SEQUENCE [LARGE SCALE GENOMIC DNA]</scope>
    <source>
        <strain evidence="5 7">DSM 41481</strain>
    </source>
</reference>
<sequence>MRKRTVVAESARGVMAFCVGCGVGVGLLVPFLADWLVSLPWAPLKGPAELVDSVPEPARTLGTAVVGAVLGLFFGFGALHESLTVTVDDARVGLAVRGEKREFAREEIALAARDGKQLVLLSRTGAELARENCGLSWARLARAFTEHGHRWADEDPHREEFRRWVPGAAGLPEGANALLHARARALKAKDDASDARELRTELGRLGVIVRDEKDRQYWRLPEP</sequence>
<evidence type="ECO:0000313" key="7">
    <source>
        <dbReference type="Proteomes" id="UP000502504"/>
    </source>
</evidence>
<dbReference type="EMBL" id="LHQL01000005">
    <property type="protein sequence ID" value="OOQ54272.1"/>
    <property type="molecule type" value="Genomic_DNA"/>
</dbReference>
<gene>
    <name evidence="4" type="ORF">AFM16_06810</name>
    <name evidence="5" type="ORF">HCX60_06945</name>
</gene>
<dbReference type="InterPro" id="IPR057798">
    <property type="entry name" value="PH_YqeB"/>
</dbReference>